<sequence length="138" mass="16160">MTSSTAGSSTSWYVFERRRRHPLTLRRRLRLRWRWWWGHPYPNSKTGVIVHELQEMITRKEGRKRWGLRAVFIPSRSNFIGEYFINLLRESKKGRGREEGARISRSFLPRCGFPPAVGDTCRRVVESVSPGGDKVALM</sequence>
<evidence type="ECO:0000313" key="1">
    <source>
        <dbReference type="EMBL" id="ONK56434.1"/>
    </source>
</evidence>
<evidence type="ECO:0000313" key="2">
    <source>
        <dbReference type="Proteomes" id="UP000243459"/>
    </source>
</evidence>
<keyword evidence="2" id="KW-1185">Reference proteome</keyword>
<gene>
    <name evidence="1" type="ORF">A4U43_C10F8660</name>
</gene>
<reference evidence="2" key="1">
    <citation type="journal article" date="2017" name="Nat. Commun.">
        <title>The asparagus genome sheds light on the origin and evolution of a young Y chromosome.</title>
        <authorList>
            <person name="Harkess A."/>
            <person name="Zhou J."/>
            <person name="Xu C."/>
            <person name="Bowers J.E."/>
            <person name="Van der Hulst R."/>
            <person name="Ayyampalayam S."/>
            <person name="Mercati F."/>
            <person name="Riccardi P."/>
            <person name="McKain M.R."/>
            <person name="Kakrana A."/>
            <person name="Tang H."/>
            <person name="Ray J."/>
            <person name="Groenendijk J."/>
            <person name="Arikit S."/>
            <person name="Mathioni S.M."/>
            <person name="Nakano M."/>
            <person name="Shan H."/>
            <person name="Telgmann-Rauber A."/>
            <person name="Kanno A."/>
            <person name="Yue Z."/>
            <person name="Chen H."/>
            <person name="Li W."/>
            <person name="Chen Y."/>
            <person name="Xu X."/>
            <person name="Zhang Y."/>
            <person name="Luo S."/>
            <person name="Chen H."/>
            <person name="Gao J."/>
            <person name="Mao Z."/>
            <person name="Pires J.C."/>
            <person name="Luo M."/>
            <person name="Kudrna D."/>
            <person name="Wing R.A."/>
            <person name="Meyers B.C."/>
            <person name="Yi K."/>
            <person name="Kong H."/>
            <person name="Lavrijsen P."/>
            <person name="Sunseri F."/>
            <person name="Falavigna A."/>
            <person name="Ye Y."/>
            <person name="Leebens-Mack J.H."/>
            <person name="Chen G."/>
        </authorList>
    </citation>
    <scope>NUCLEOTIDE SEQUENCE [LARGE SCALE GENOMIC DNA]</scope>
    <source>
        <strain evidence="2">cv. DH0086</strain>
    </source>
</reference>
<proteinExistence type="predicted"/>
<dbReference type="EMBL" id="CM007390">
    <property type="protein sequence ID" value="ONK56434.1"/>
    <property type="molecule type" value="Genomic_DNA"/>
</dbReference>
<protein>
    <submittedName>
        <fullName evidence="1">Uncharacterized protein</fullName>
    </submittedName>
</protein>
<dbReference type="Gramene" id="ONK56434">
    <property type="protein sequence ID" value="ONK56434"/>
    <property type="gene ID" value="A4U43_C10F8660"/>
</dbReference>
<name>A0A5P1E1H6_ASPOF</name>
<accession>A0A5P1E1H6</accession>
<dbReference type="AlphaFoldDB" id="A0A5P1E1H6"/>
<organism evidence="1 2">
    <name type="scientific">Asparagus officinalis</name>
    <name type="common">Garden asparagus</name>
    <dbReference type="NCBI Taxonomy" id="4686"/>
    <lineage>
        <taxon>Eukaryota</taxon>
        <taxon>Viridiplantae</taxon>
        <taxon>Streptophyta</taxon>
        <taxon>Embryophyta</taxon>
        <taxon>Tracheophyta</taxon>
        <taxon>Spermatophyta</taxon>
        <taxon>Magnoliopsida</taxon>
        <taxon>Liliopsida</taxon>
        <taxon>Asparagales</taxon>
        <taxon>Asparagaceae</taxon>
        <taxon>Asparagoideae</taxon>
        <taxon>Asparagus</taxon>
    </lineage>
</organism>
<dbReference type="Proteomes" id="UP000243459">
    <property type="component" value="Chromosome 10"/>
</dbReference>